<dbReference type="Gene3D" id="2.20.200.10">
    <property type="entry name" value="Outer membrane efflux proteins (OEP)"/>
    <property type="match status" value="1"/>
</dbReference>
<dbReference type="AlphaFoldDB" id="A0A0U3CJH4"/>
<keyword evidence="2" id="KW-0812">Transmembrane</keyword>
<dbReference type="InterPro" id="IPR010131">
    <property type="entry name" value="MdtP/NodT-like"/>
</dbReference>
<feature type="chain" id="PRO_5041745694" evidence="2">
    <location>
        <begin position="26"/>
        <end position="476"/>
    </location>
</feature>
<dbReference type="SUPFAM" id="SSF56954">
    <property type="entry name" value="Outer membrane efflux proteins (OEP)"/>
    <property type="match status" value="1"/>
</dbReference>
<evidence type="ECO:0000313" key="4">
    <source>
        <dbReference type="Proteomes" id="UP000060699"/>
    </source>
</evidence>
<dbReference type="RefSeq" id="WP_058936660.1">
    <property type="nucleotide sequence ID" value="NZ_CP013729.1"/>
</dbReference>
<dbReference type="Proteomes" id="UP000060699">
    <property type="component" value="Chromosome"/>
</dbReference>
<dbReference type="EMBL" id="CP013729">
    <property type="protein sequence ID" value="ALV08760.1"/>
    <property type="molecule type" value="Genomic_DNA"/>
</dbReference>
<keyword evidence="2" id="KW-0472">Membrane</keyword>
<dbReference type="STRING" id="76731.RD2015_4317"/>
<dbReference type="Gene3D" id="1.20.1600.10">
    <property type="entry name" value="Outer membrane efflux proteins (OEP)"/>
    <property type="match status" value="1"/>
</dbReference>
<comment type="subcellular location">
    <subcellularLocation>
        <location evidence="2">Cell membrane</location>
        <topology evidence="2">Lipid-anchor</topology>
    </subcellularLocation>
</comment>
<dbReference type="OrthoDB" id="9770517at2"/>
<dbReference type="PANTHER" id="PTHR30203:SF32">
    <property type="entry name" value="CATION EFFLUX SYSTEM PROTEIN CUSC"/>
    <property type="match status" value="1"/>
</dbReference>
<dbReference type="PANTHER" id="PTHR30203">
    <property type="entry name" value="OUTER MEMBRANE CATION EFFLUX PROTEIN"/>
    <property type="match status" value="1"/>
</dbReference>
<protein>
    <submittedName>
        <fullName evidence="3">RND efflux system outer membrane lipoprotein</fullName>
    </submittedName>
</protein>
<dbReference type="NCBIfam" id="TIGR01845">
    <property type="entry name" value="outer_NodT"/>
    <property type="match status" value="1"/>
</dbReference>
<keyword evidence="2 3" id="KW-0449">Lipoprotein</keyword>
<dbReference type="GO" id="GO:0015562">
    <property type="term" value="F:efflux transmembrane transporter activity"/>
    <property type="evidence" value="ECO:0007669"/>
    <property type="project" value="InterPro"/>
</dbReference>
<gene>
    <name evidence="3" type="ORF">RD2015_4317</name>
</gene>
<dbReference type="Pfam" id="PF02321">
    <property type="entry name" value="OEP"/>
    <property type="match status" value="2"/>
</dbReference>
<dbReference type="PROSITE" id="PS51257">
    <property type="entry name" value="PROKAR_LIPOPROTEIN"/>
    <property type="match status" value="1"/>
</dbReference>
<keyword evidence="2" id="KW-1134">Transmembrane beta strand</keyword>
<proteinExistence type="inferred from homology"/>
<sequence length="476" mass="50809" precursor="true">MIKNSLTVLASAVAALALTGCINLAPDHQRPEAPVAGQWPQGPGAEAPGAQAAAQLQWEQFFHDARLRELISLALKNNRDLRVALLNVEVARAQAGVASANRWPTVNVGLTGTRGPQTTTNGDTRVVSTYQAGLQINAYELDLFSRLKNTSEASFANYLATGEAARTARISLISSVATAYLAVQADDELLKLTEQTLATRQDSLRLTQLKFDNGASSKLDLNTAQSSYESARATLAQLQRTRMQDMNSLTLLVGQPLPDTLTPAQPLSGQTMGALMAGLPSEVLIQRPDVRQAEQQLVAAEANIGVARAAFFPSISLTTSAGTASSALSDLFKRSAWSISGTALMPLFDFGKNRNNLDAAKANREIAVANYEKAVQTAFKEVSDALAGRATLDEQLRAQDAQAEAEASRLQLVELSYRNGAASNLDLLDAQRSSFAAQQSALQVRLAHLQNQVQLYKVLGGGTEPAPAQQDAARTQ</sequence>
<keyword evidence="4" id="KW-1185">Reference proteome</keyword>
<keyword evidence="2" id="KW-0732">Signal</keyword>
<dbReference type="GO" id="GO:0005886">
    <property type="term" value="C:plasma membrane"/>
    <property type="evidence" value="ECO:0007669"/>
    <property type="project" value="UniProtKB-SubCell"/>
</dbReference>
<feature type="signal peptide" evidence="2">
    <location>
        <begin position="1"/>
        <end position="25"/>
    </location>
</feature>
<evidence type="ECO:0000256" key="1">
    <source>
        <dbReference type="ARBA" id="ARBA00007613"/>
    </source>
</evidence>
<comment type="similarity">
    <text evidence="1 2">Belongs to the outer membrane factor (OMF) (TC 1.B.17) family.</text>
</comment>
<dbReference type="PATRIC" id="fig|76731.3.peg.4423"/>
<evidence type="ECO:0000256" key="2">
    <source>
        <dbReference type="RuleBase" id="RU362097"/>
    </source>
</evidence>
<evidence type="ECO:0000313" key="3">
    <source>
        <dbReference type="EMBL" id="ALV08760.1"/>
    </source>
</evidence>
<reference evidence="3 4" key="1">
    <citation type="submission" date="2015-12" db="EMBL/GenBank/DDBJ databases">
        <title>Complete genome of Roseateles depolymerans KCTC 42856.</title>
        <authorList>
            <person name="Kim K.M."/>
        </authorList>
    </citation>
    <scope>NUCLEOTIDE SEQUENCE [LARGE SCALE GENOMIC DNA]</scope>
    <source>
        <strain evidence="3 4">KCTC 42856</strain>
    </source>
</reference>
<accession>A0A0U3CJH4</accession>
<dbReference type="InterPro" id="IPR003423">
    <property type="entry name" value="OMP_efflux"/>
</dbReference>
<organism evidence="3 4">
    <name type="scientific">Roseateles depolymerans</name>
    <dbReference type="NCBI Taxonomy" id="76731"/>
    <lineage>
        <taxon>Bacteria</taxon>
        <taxon>Pseudomonadati</taxon>
        <taxon>Pseudomonadota</taxon>
        <taxon>Betaproteobacteria</taxon>
        <taxon>Burkholderiales</taxon>
        <taxon>Sphaerotilaceae</taxon>
        <taxon>Roseateles</taxon>
    </lineage>
</organism>
<name>A0A0U3CJH4_9BURK</name>
<keyword evidence="2" id="KW-0564">Palmitate</keyword>
<dbReference type="KEGG" id="rdp:RD2015_4317"/>